<accession>A0A1R3KPB1</accession>
<dbReference type="Proteomes" id="UP000187203">
    <property type="component" value="Unassembled WGS sequence"/>
</dbReference>
<keyword evidence="2" id="KW-1185">Reference proteome</keyword>
<proteinExistence type="predicted"/>
<evidence type="ECO:0000313" key="2">
    <source>
        <dbReference type="Proteomes" id="UP000187203"/>
    </source>
</evidence>
<sequence>MDAFGSPLLVWRFKSFKLIPLLDVLRSLEFEASLELVPTT</sequence>
<dbReference type="AlphaFoldDB" id="A0A1R3KPB1"/>
<organism evidence="1 2">
    <name type="scientific">Corchorus olitorius</name>
    <dbReference type="NCBI Taxonomy" id="93759"/>
    <lineage>
        <taxon>Eukaryota</taxon>
        <taxon>Viridiplantae</taxon>
        <taxon>Streptophyta</taxon>
        <taxon>Embryophyta</taxon>
        <taxon>Tracheophyta</taxon>
        <taxon>Spermatophyta</taxon>
        <taxon>Magnoliopsida</taxon>
        <taxon>eudicotyledons</taxon>
        <taxon>Gunneridae</taxon>
        <taxon>Pentapetalae</taxon>
        <taxon>rosids</taxon>
        <taxon>malvids</taxon>
        <taxon>Malvales</taxon>
        <taxon>Malvaceae</taxon>
        <taxon>Grewioideae</taxon>
        <taxon>Apeibeae</taxon>
        <taxon>Corchorus</taxon>
    </lineage>
</organism>
<gene>
    <name evidence="1" type="ORF">COLO4_05963</name>
</gene>
<evidence type="ECO:0000313" key="1">
    <source>
        <dbReference type="EMBL" id="OMP08943.1"/>
    </source>
</evidence>
<dbReference type="EMBL" id="AWUE01012538">
    <property type="protein sequence ID" value="OMP08943.1"/>
    <property type="molecule type" value="Genomic_DNA"/>
</dbReference>
<comment type="caution">
    <text evidence="1">The sequence shown here is derived from an EMBL/GenBank/DDBJ whole genome shotgun (WGS) entry which is preliminary data.</text>
</comment>
<protein>
    <submittedName>
        <fullName evidence="1">Uncharacterized protein</fullName>
    </submittedName>
</protein>
<reference evidence="2" key="1">
    <citation type="submission" date="2013-09" db="EMBL/GenBank/DDBJ databases">
        <title>Corchorus olitorius genome sequencing.</title>
        <authorList>
            <person name="Alam M."/>
            <person name="Haque M.S."/>
            <person name="Islam M.S."/>
            <person name="Emdad E.M."/>
            <person name="Islam M.M."/>
            <person name="Ahmed B."/>
            <person name="Halim A."/>
            <person name="Hossen Q.M.M."/>
            <person name="Hossain M.Z."/>
            <person name="Ahmed R."/>
            <person name="Khan M.M."/>
            <person name="Islam R."/>
            <person name="Rashid M.M."/>
            <person name="Khan S.A."/>
            <person name="Rahman M.S."/>
            <person name="Alam M."/>
            <person name="Yahiya A.S."/>
            <person name="Khan M.S."/>
            <person name="Azam M.S."/>
            <person name="Haque T."/>
            <person name="Lashkar M.Z.H."/>
            <person name="Akhand A.I."/>
            <person name="Morshed G."/>
            <person name="Roy S."/>
            <person name="Uddin K.S."/>
            <person name="Rabeya T."/>
            <person name="Hossain A.S."/>
            <person name="Chowdhury A."/>
            <person name="Snigdha A.R."/>
            <person name="Mortoza M.S."/>
            <person name="Matin S.A."/>
            <person name="Hoque S.M.E."/>
            <person name="Islam M.K."/>
            <person name="Roy D.K."/>
            <person name="Haider R."/>
            <person name="Moosa M.M."/>
            <person name="Elias S.M."/>
            <person name="Hasan A.M."/>
            <person name="Jahan S."/>
            <person name="Shafiuddin M."/>
            <person name="Mahmood N."/>
            <person name="Shommy N.S."/>
        </authorList>
    </citation>
    <scope>NUCLEOTIDE SEQUENCE [LARGE SCALE GENOMIC DNA]</scope>
    <source>
        <strain evidence="2">cv. O-4</strain>
    </source>
</reference>
<name>A0A1R3KPB1_9ROSI</name>